<keyword evidence="3" id="KW-1185">Reference proteome</keyword>
<accession>A0ABD3MAF2</accession>
<sequence length="339" mass="36937">MAIVHRHPAADDLLLEFEDSAVTTMALSHLSLDNMMMPGMIKSPSLGSVSTDCDSDSLSSGVRSPSSSPLYNLASSPRSIFDTYWATSSPSSSLPSTSMRKKRVTVTTSRSNKSTALGEDAAKDEEVLARLQATLRLPSDDENDQTDDIEECSGTTTSTPGDSMVHQSSSLDDTLVDYQAAMATSTRRHSTRTTRRQILPSPPPPPSPNTAAVSPSICTPPSSTPLIILPQHILPCSQAALPTPLWWFGMRPWSSTSALQHSVKREPSQSCLRKSRYSFSGTISPSPSCNSECSKPGEDEEEHLHNRPSVSFYSQVSVLEFTVPQHEKRSQEGWSKYFV</sequence>
<feature type="region of interest" description="Disordered" evidence="1">
    <location>
        <begin position="281"/>
        <end position="308"/>
    </location>
</feature>
<dbReference type="Proteomes" id="UP001530293">
    <property type="component" value="Unassembled WGS sequence"/>
</dbReference>
<feature type="region of interest" description="Disordered" evidence="1">
    <location>
        <begin position="45"/>
        <end position="72"/>
    </location>
</feature>
<feature type="region of interest" description="Disordered" evidence="1">
    <location>
        <begin position="135"/>
        <end position="168"/>
    </location>
</feature>
<gene>
    <name evidence="2" type="ORF">ACHAWU_009307</name>
</gene>
<evidence type="ECO:0000256" key="1">
    <source>
        <dbReference type="SAM" id="MobiDB-lite"/>
    </source>
</evidence>
<feature type="region of interest" description="Disordered" evidence="1">
    <location>
        <begin position="183"/>
        <end position="217"/>
    </location>
</feature>
<evidence type="ECO:0000313" key="3">
    <source>
        <dbReference type="Proteomes" id="UP001530293"/>
    </source>
</evidence>
<organism evidence="2 3">
    <name type="scientific">Discostella pseudostelligera</name>
    <dbReference type="NCBI Taxonomy" id="259834"/>
    <lineage>
        <taxon>Eukaryota</taxon>
        <taxon>Sar</taxon>
        <taxon>Stramenopiles</taxon>
        <taxon>Ochrophyta</taxon>
        <taxon>Bacillariophyta</taxon>
        <taxon>Coscinodiscophyceae</taxon>
        <taxon>Thalassiosirophycidae</taxon>
        <taxon>Stephanodiscales</taxon>
        <taxon>Stephanodiscaceae</taxon>
        <taxon>Discostella</taxon>
    </lineage>
</organism>
<proteinExistence type="predicted"/>
<name>A0ABD3MAF2_9STRA</name>
<dbReference type="EMBL" id="JALLBG020000167">
    <property type="protein sequence ID" value="KAL3760984.1"/>
    <property type="molecule type" value="Genomic_DNA"/>
</dbReference>
<reference evidence="2 3" key="1">
    <citation type="submission" date="2024-10" db="EMBL/GenBank/DDBJ databases">
        <title>Updated reference genomes for cyclostephanoid diatoms.</title>
        <authorList>
            <person name="Roberts W.R."/>
            <person name="Alverson A.J."/>
        </authorList>
    </citation>
    <scope>NUCLEOTIDE SEQUENCE [LARGE SCALE GENOMIC DNA]</scope>
    <source>
        <strain evidence="2 3">AJA232-27</strain>
    </source>
</reference>
<feature type="compositionally biased region" description="Polar residues" evidence="1">
    <location>
        <begin position="153"/>
        <end position="168"/>
    </location>
</feature>
<protein>
    <submittedName>
        <fullName evidence="2">Uncharacterized protein</fullName>
    </submittedName>
</protein>
<dbReference type="AlphaFoldDB" id="A0ABD3MAF2"/>
<evidence type="ECO:0000313" key="2">
    <source>
        <dbReference type="EMBL" id="KAL3760984.1"/>
    </source>
</evidence>
<feature type="compositionally biased region" description="Acidic residues" evidence="1">
    <location>
        <begin position="140"/>
        <end position="151"/>
    </location>
</feature>
<comment type="caution">
    <text evidence="2">The sequence shown here is derived from an EMBL/GenBank/DDBJ whole genome shotgun (WGS) entry which is preliminary data.</text>
</comment>
<feature type="compositionally biased region" description="Polar residues" evidence="1">
    <location>
        <begin position="281"/>
        <end position="293"/>
    </location>
</feature>
<feature type="compositionally biased region" description="Polar residues" evidence="1">
    <location>
        <begin position="105"/>
        <end position="115"/>
    </location>
</feature>
<feature type="region of interest" description="Disordered" evidence="1">
    <location>
        <begin position="88"/>
        <end position="120"/>
    </location>
</feature>
<feature type="compositionally biased region" description="Low complexity" evidence="1">
    <location>
        <begin position="56"/>
        <end position="68"/>
    </location>
</feature>
<feature type="compositionally biased region" description="Low complexity" evidence="1">
    <location>
        <begin position="88"/>
        <end position="98"/>
    </location>
</feature>
<feature type="compositionally biased region" description="Basic residues" evidence="1">
    <location>
        <begin position="186"/>
        <end position="195"/>
    </location>
</feature>